<comment type="subcellular location">
    <subcellularLocation>
        <location evidence="1">Cell membrane</location>
        <topology evidence="1">Multi-pass membrane protein</topology>
    </subcellularLocation>
</comment>
<feature type="transmembrane region" description="Helical" evidence="7">
    <location>
        <begin position="145"/>
        <end position="169"/>
    </location>
</feature>
<organism evidence="9 10">
    <name type="scientific">Flavobacterium flabelliforme</name>
    <dbReference type="NCBI Taxonomy" id="2816119"/>
    <lineage>
        <taxon>Bacteria</taxon>
        <taxon>Pseudomonadati</taxon>
        <taxon>Bacteroidota</taxon>
        <taxon>Flavobacteriia</taxon>
        <taxon>Flavobacteriales</taxon>
        <taxon>Flavobacteriaceae</taxon>
        <taxon>Flavobacterium</taxon>
    </lineage>
</organism>
<feature type="transmembrane region" description="Helical" evidence="7">
    <location>
        <begin position="220"/>
        <end position="245"/>
    </location>
</feature>
<dbReference type="InterPro" id="IPR020846">
    <property type="entry name" value="MFS_dom"/>
</dbReference>
<dbReference type="InterPro" id="IPR011701">
    <property type="entry name" value="MFS"/>
</dbReference>
<dbReference type="RefSeq" id="WP_210645137.1">
    <property type="nucleotide sequence ID" value="NZ_JAGFBU010000001.1"/>
</dbReference>
<evidence type="ECO:0000259" key="8">
    <source>
        <dbReference type="PROSITE" id="PS50850"/>
    </source>
</evidence>
<comment type="caution">
    <text evidence="9">The sequence shown here is derived from an EMBL/GenBank/DDBJ whole genome shotgun (WGS) entry which is preliminary data.</text>
</comment>
<protein>
    <submittedName>
        <fullName evidence="9">MFS transporter</fullName>
    </submittedName>
</protein>
<evidence type="ECO:0000256" key="7">
    <source>
        <dbReference type="SAM" id="Phobius"/>
    </source>
</evidence>
<keyword evidence="3" id="KW-1003">Cell membrane</keyword>
<dbReference type="Gene3D" id="1.20.1250.20">
    <property type="entry name" value="MFS general substrate transporter like domains"/>
    <property type="match status" value="1"/>
</dbReference>
<feature type="transmembrane region" description="Helical" evidence="7">
    <location>
        <begin position="81"/>
        <end position="100"/>
    </location>
</feature>
<keyword evidence="10" id="KW-1185">Reference proteome</keyword>
<evidence type="ECO:0000256" key="3">
    <source>
        <dbReference type="ARBA" id="ARBA00022475"/>
    </source>
</evidence>
<keyword evidence="4 7" id="KW-0812">Transmembrane</keyword>
<evidence type="ECO:0000313" key="9">
    <source>
        <dbReference type="EMBL" id="MBP4141149.1"/>
    </source>
</evidence>
<dbReference type="Proteomes" id="UP000674217">
    <property type="component" value="Unassembled WGS sequence"/>
</dbReference>
<feature type="transmembrane region" description="Helical" evidence="7">
    <location>
        <begin position="106"/>
        <end position="124"/>
    </location>
</feature>
<keyword evidence="2" id="KW-0813">Transport</keyword>
<accession>A0ABS5CRB1</accession>
<keyword evidence="5 7" id="KW-1133">Transmembrane helix</keyword>
<sequence length="420" mass="48079">MIKTVFIKYINNFRGFSTEIKVLALATFINRAGAMVVPFLSKYMLEELHFTYSQIGWVMVFFGIGSFLGTWFSGKLVDSVGFYKIMMFSLFGTGALFIVLQFLTTFTSFCIGVLILTTISDLYRPAMLVSIDTYSKREERTRALSLVRSSVNLGFMFGPLIGGIIINVFGYSNLFYIDGLTCISSIFLFTYFVKEKKSPFKLKKFEHLKEEESILSDKPFLMHLVITLITGILFFQIFTTLSLYYKEEYQFSSLGTGMFLALNGILVLLFELPIVNYVEKNKINRLLVISYGVLAMAISYLMIVIGNNVFLLVLMMIFMTLGVMLTFPFANNFVKERSLKKQEGKFMAVFTMSYSVAQIISTKTGMEIIAAYGYRTNWIALTLLGFFGFFLAYRLINIVNREREEIKEKIIQSFFIKGKN</sequence>
<dbReference type="Pfam" id="PF07690">
    <property type="entry name" value="MFS_1"/>
    <property type="match status" value="1"/>
</dbReference>
<feature type="transmembrane region" description="Helical" evidence="7">
    <location>
        <begin position="251"/>
        <end position="274"/>
    </location>
</feature>
<dbReference type="InterPro" id="IPR036259">
    <property type="entry name" value="MFS_trans_sf"/>
</dbReference>
<name>A0ABS5CRB1_9FLAO</name>
<dbReference type="PROSITE" id="PS50850">
    <property type="entry name" value="MFS"/>
    <property type="match status" value="1"/>
</dbReference>
<gene>
    <name evidence="9" type="ORF">J3S90_04965</name>
</gene>
<dbReference type="InterPro" id="IPR050171">
    <property type="entry name" value="MFS_Transporters"/>
</dbReference>
<evidence type="ECO:0000256" key="6">
    <source>
        <dbReference type="ARBA" id="ARBA00023136"/>
    </source>
</evidence>
<feature type="transmembrane region" description="Helical" evidence="7">
    <location>
        <begin position="378"/>
        <end position="396"/>
    </location>
</feature>
<feature type="transmembrane region" description="Helical" evidence="7">
    <location>
        <begin position="286"/>
        <end position="303"/>
    </location>
</feature>
<evidence type="ECO:0000256" key="1">
    <source>
        <dbReference type="ARBA" id="ARBA00004651"/>
    </source>
</evidence>
<evidence type="ECO:0000256" key="5">
    <source>
        <dbReference type="ARBA" id="ARBA00022989"/>
    </source>
</evidence>
<keyword evidence="6 7" id="KW-0472">Membrane</keyword>
<feature type="transmembrane region" description="Helical" evidence="7">
    <location>
        <begin position="346"/>
        <end position="372"/>
    </location>
</feature>
<dbReference type="EMBL" id="JAGFBU010000001">
    <property type="protein sequence ID" value="MBP4141149.1"/>
    <property type="molecule type" value="Genomic_DNA"/>
</dbReference>
<feature type="domain" description="Major facilitator superfamily (MFS) profile" evidence="8">
    <location>
        <begin position="19"/>
        <end position="400"/>
    </location>
</feature>
<evidence type="ECO:0000256" key="2">
    <source>
        <dbReference type="ARBA" id="ARBA00022448"/>
    </source>
</evidence>
<feature type="transmembrane region" description="Helical" evidence="7">
    <location>
        <begin position="20"/>
        <end position="40"/>
    </location>
</feature>
<dbReference type="PANTHER" id="PTHR23517">
    <property type="entry name" value="RESISTANCE PROTEIN MDTM, PUTATIVE-RELATED-RELATED"/>
    <property type="match status" value="1"/>
</dbReference>
<evidence type="ECO:0000256" key="4">
    <source>
        <dbReference type="ARBA" id="ARBA00022692"/>
    </source>
</evidence>
<reference evidence="9 10" key="1">
    <citation type="submission" date="2021-03" db="EMBL/GenBank/DDBJ databases">
        <title>Flavobacterium Flabelliformis Sp. Nov. And Flavobacterium Geliluteum Sp. Nov., Two Novel Multidrug Resistant Psychrophilic Species Isolated From Antarctica.</title>
        <authorList>
            <person name="Kralova S."/>
            <person name="Busse H.J."/>
            <person name="Bezdicek M."/>
            <person name="Nykrynova M."/>
            <person name="Kroupova E."/>
            <person name="Krsek D."/>
            <person name="Sedlacek I."/>
        </authorList>
    </citation>
    <scope>NUCLEOTIDE SEQUENCE [LARGE SCALE GENOMIC DNA]</scope>
    <source>
        <strain evidence="9 10">P4023</strain>
    </source>
</reference>
<feature type="transmembrane region" description="Helical" evidence="7">
    <location>
        <begin position="52"/>
        <end position="74"/>
    </location>
</feature>
<feature type="transmembrane region" description="Helical" evidence="7">
    <location>
        <begin position="175"/>
        <end position="193"/>
    </location>
</feature>
<proteinExistence type="predicted"/>
<dbReference type="SUPFAM" id="SSF103473">
    <property type="entry name" value="MFS general substrate transporter"/>
    <property type="match status" value="1"/>
</dbReference>
<evidence type="ECO:0000313" key="10">
    <source>
        <dbReference type="Proteomes" id="UP000674217"/>
    </source>
</evidence>
<feature type="transmembrane region" description="Helical" evidence="7">
    <location>
        <begin position="309"/>
        <end position="334"/>
    </location>
</feature>